<keyword evidence="2" id="KW-1185">Reference proteome</keyword>
<reference evidence="1 2" key="1">
    <citation type="submission" date="2019-12" db="EMBL/GenBank/DDBJ databases">
        <title>Nitratireductor arenosus sp. nov., Isolated from sea sand, Jeju island, South Korea.</title>
        <authorList>
            <person name="Kim W."/>
        </authorList>
    </citation>
    <scope>NUCLEOTIDE SEQUENCE [LARGE SCALE GENOMIC DNA]</scope>
    <source>
        <strain evidence="1 2">CAU 1489</strain>
    </source>
</reference>
<evidence type="ECO:0000313" key="2">
    <source>
        <dbReference type="Proteomes" id="UP000463224"/>
    </source>
</evidence>
<dbReference type="AlphaFoldDB" id="A0A844QFB0"/>
<proteinExistence type="predicted"/>
<sequence>MSAFIAALPMYDWPEVRSETDAQWAALAGRLHAAGVDAPAQLVRRNADMPAVPGGIRDAAGALIAPDPATLSPDGLDFATLWRHPRLLLAQTCWGPMEATGLAAHVGVVGQPDYSPFEGGAGPFYSSAVLMRRGEAAPVAAPGDGRAVLPLERLRGRRLAFNETASMSGLIALARDLAAAGERLYIFGDRIETGGHRASIEAVAAGRADICAVDCRSWHLAKRFEPAAAGLVPVGWTGRRPGLPYISAAALAPLHARIAGAIAAGGPDQPFSRASSG</sequence>
<dbReference type="Proteomes" id="UP000463224">
    <property type="component" value="Unassembled WGS sequence"/>
</dbReference>
<organism evidence="1 2">
    <name type="scientific">Nitratireductor arenosus</name>
    <dbReference type="NCBI Taxonomy" id="2682096"/>
    <lineage>
        <taxon>Bacteria</taxon>
        <taxon>Pseudomonadati</taxon>
        <taxon>Pseudomonadota</taxon>
        <taxon>Alphaproteobacteria</taxon>
        <taxon>Hyphomicrobiales</taxon>
        <taxon>Phyllobacteriaceae</taxon>
        <taxon>Nitratireductor</taxon>
    </lineage>
</organism>
<dbReference type="PANTHER" id="PTHR35841:SF1">
    <property type="entry name" value="PHOSPHONATES-BINDING PERIPLASMIC PROTEIN"/>
    <property type="match status" value="1"/>
</dbReference>
<protein>
    <submittedName>
        <fullName evidence="1">PhnD/SsuA/transferrin family substrate-binding protein</fullName>
    </submittedName>
</protein>
<name>A0A844QFB0_9HYPH</name>
<dbReference type="EMBL" id="WPHG01000002">
    <property type="protein sequence ID" value="MVA97284.1"/>
    <property type="molecule type" value="Genomic_DNA"/>
</dbReference>
<dbReference type="Pfam" id="PF12974">
    <property type="entry name" value="Phosphonate-bd"/>
    <property type="match status" value="1"/>
</dbReference>
<comment type="caution">
    <text evidence="1">The sequence shown here is derived from an EMBL/GenBank/DDBJ whole genome shotgun (WGS) entry which is preliminary data.</text>
</comment>
<gene>
    <name evidence="1" type="ORF">GN330_08490</name>
</gene>
<dbReference type="Gene3D" id="3.40.190.10">
    <property type="entry name" value="Periplasmic binding protein-like II"/>
    <property type="match status" value="1"/>
</dbReference>
<accession>A0A844QFB0</accession>
<dbReference type="PANTHER" id="PTHR35841">
    <property type="entry name" value="PHOSPHONATES-BINDING PERIPLASMIC PROTEIN"/>
    <property type="match status" value="1"/>
</dbReference>
<dbReference type="RefSeq" id="WP_156712259.1">
    <property type="nucleotide sequence ID" value="NZ_WPHG01000002.1"/>
</dbReference>
<evidence type="ECO:0000313" key="1">
    <source>
        <dbReference type="EMBL" id="MVA97284.1"/>
    </source>
</evidence>